<protein>
    <submittedName>
        <fullName evidence="7">Uncharacterized protein</fullName>
    </submittedName>
</protein>
<keyword evidence="5 6" id="KW-0472">Membrane</keyword>
<feature type="non-terminal residue" evidence="7">
    <location>
        <position position="119"/>
    </location>
</feature>
<gene>
    <name evidence="7" type="ORF">SELMODRAFT_69044</name>
</gene>
<feature type="transmembrane region" description="Helical" evidence="6">
    <location>
        <begin position="98"/>
        <end position="118"/>
    </location>
</feature>
<dbReference type="FunCoup" id="D8RIM6">
    <property type="interactions" value="5"/>
</dbReference>
<feature type="non-terminal residue" evidence="7">
    <location>
        <position position="1"/>
    </location>
</feature>
<dbReference type="Proteomes" id="UP000001514">
    <property type="component" value="Unassembled WGS sequence"/>
</dbReference>
<comment type="subcellular location">
    <subcellularLocation>
        <location evidence="1">Membrane</location>
    </subcellularLocation>
</comment>
<feature type="transmembrane region" description="Helical" evidence="6">
    <location>
        <begin position="71"/>
        <end position="92"/>
    </location>
</feature>
<evidence type="ECO:0000256" key="6">
    <source>
        <dbReference type="SAM" id="Phobius"/>
    </source>
</evidence>
<dbReference type="Gramene" id="EFJ28115">
    <property type="protein sequence ID" value="EFJ28115"/>
    <property type="gene ID" value="SELMODRAFT_69044"/>
</dbReference>
<dbReference type="InterPro" id="IPR005349">
    <property type="entry name" value="TMEM14"/>
</dbReference>
<feature type="transmembrane region" description="Helical" evidence="6">
    <location>
        <begin position="20"/>
        <end position="38"/>
    </location>
</feature>
<dbReference type="GO" id="GO:0015245">
    <property type="term" value="F:fatty acid transmembrane transporter activity"/>
    <property type="evidence" value="ECO:0000318"/>
    <property type="project" value="GO_Central"/>
</dbReference>
<dbReference type="InterPro" id="IPR044890">
    <property type="entry name" value="TMEM14_sf"/>
</dbReference>
<dbReference type="OMA" id="HIPRFTA"/>
<dbReference type="Gene3D" id="1.10.10.1740">
    <property type="entry name" value="Transmembrane protein 14-like"/>
    <property type="match status" value="1"/>
</dbReference>
<dbReference type="GO" id="GO:0015908">
    <property type="term" value="P:fatty acid transport"/>
    <property type="evidence" value="ECO:0000318"/>
    <property type="project" value="GO_Central"/>
</dbReference>
<evidence type="ECO:0000313" key="8">
    <source>
        <dbReference type="Proteomes" id="UP000001514"/>
    </source>
</evidence>
<dbReference type="OrthoDB" id="5620at2759"/>
<dbReference type="STRING" id="88036.D8RIM6"/>
<evidence type="ECO:0000256" key="1">
    <source>
        <dbReference type="ARBA" id="ARBA00004370"/>
    </source>
</evidence>
<evidence type="ECO:0000256" key="5">
    <source>
        <dbReference type="ARBA" id="ARBA00023136"/>
    </source>
</evidence>
<dbReference type="PANTHER" id="PTHR12668:SF38">
    <property type="entry name" value="PROTEIN FATTY ACID EXPORT 4, CHLOROPLASTIC"/>
    <property type="match status" value="1"/>
</dbReference>
<dbReference type="Pfam" id="PF03647">
    <property type="entry name" value="Tmemb_14"/>
    <property type="match status" value="1"/>
</dbReference>
<keyword evidence="3 6" id="KW-0812">Transmembrane</keyword>
<organism evidence="8">
    <name type="scientific">Selaginella moellendorffii</name>
    <name type="common">Spikemoss</name>
    <dbReference type="NCBI Taxonomy" id="88036"/>
    <lineage>
        <taxon>Eukaryota</taxon>
        <taxon>Viridiplantae</taxon>
        <taxon>Streptophyta</taxon>
        <taxon>Embryophyta</taxon>
        <taxon>Tracheophyta</taxon>
        <taxon>Lycopodiopsida</taxon>
        <taxon>Selaginellales</taxon>
        <taxon>Selaginellaceae</taxon>
        <taxon>Selaginella</taxon>
    </lineage>
</organism>
<dbReference type="EMBL" id="GL377580">
    <property type="protein sequence ID" value="EFJ28115.1"/>
    <property type="molecule type" value="Genomic_DNA"/>
</dbReference>
<sequence>RKRRIDALRCRAGLEEIAPATAAAYGLTLLSGGFFAYSRTGSKGSLVGGLTGGIAFAVAYLLMLNPDTKDLANAIGFGVAFLFIAVFGIRLAATRQPIPSGLLLAISIAASVVFVNAYF</sequence>
<dbReference type="eggNOG" id="KOG1187">
    <property type="taxonomic scope" value="Eukaryota"/>
</dbReference>
<dbReference type="GO" id="GO:0009706">
    <property type="term" value="C:chloroplast inner membrane"/>
    <property type="evidence" value="ECO:0000318"/>
    <property type="project" value="GO_Central"/>
</dbReference>
<dbReference type="PANTHER" id="PTHR12668">
    <property type="entry name" value="TRANSMEMBRANE PROTEIN 14, 15"/>
    <property type="match status" value="1"/>
</dbReference>
<feature type="transmembrane region" description="Helical" evidence="6">
    <location>
        <begin position="44"/>
        <end position="64"/>
    </location>
</feature>
<comment type="similarity">
    <text evidence="2">Belongs to the TMEM14 family.</text>
</comment>
<reference evidence="7 8" key="1">
    <citation type="journal article" date="2011" name="Science">
        <title>The Selaginella genome identifies genetic changes associated with the evolution of vascular plants.</title>
        <authorList>
            <person name="Banks J.A."/>
            <person name="Nishiyama T."/>
            <person name="Hasebe M."/>
            <person name="Bowman J.L."/>
            <person name="Gribskov M."/>
            <person name="dePamphilis C."/>
            <person name="Albert V.A."/>
            <person name="Aono N."/>
            <person name="Aoyama T."/>
            <person name="Ambrose B.A."/>
            <person name="Ashton N.W."/>
            <person name="Axtell M.J."/>
            <person name="Barker E."/>
            <person name="Barker M.S."/>
            <person name="Bennetzen J.L."/>
            <person name="Bonawitz N.D."/>
            <person name="Chapple C."/>
            <person name="Cheng C."/>
            <person name="Correa L.G."/>
            <person name="Dacre M."/>
            <person name="DeBarry J."/>
            <person name="Dreyer I."/>
            <person name="Elias M."/>
            <person name="Engstrom E.M."/>
            <person name="Estelle M."/>
            <person name="Feng L."/>
            <person name="Finet C."/>
            <person name="Floyd S.K."/>
            <person name="Frommer W.B."/>
            <person name="Fujita T."/>
            <person name="Gramzow L."/>
            <person name="Gutensohn M."/>
            <person name="Harholt J."/>
            <person name="Hattori M."/>
            <person name="Heyl A."/>
            <person name="Hirai T."/>
            <person name="Hiwatashi Y."/>
            <person name="Ishikawa M."/>
            <person name="Iwata M."/>
            <person name="Karol K.G."/>
            <person name="Koehler B."/>
            <person name="Kolukisaoglu U."/>
            <person name="Kubo M."/>
            <person name="Kurata T."/>
            <person name="Lalonde S."/>
            <person name="Li K."/>
            <person name="Li Y."/>
            <person name="Litt A."/>
            <person name="Lyons E."/>
            <person name="Manning G."/>
            <person name="Maruyama T."/>
            <person name="Michael T.P."/>
            <person name="Mikami K."/>
            <person name="Miyazaki S."/>
            <person name="Morinaga S."/>
            <person name="Murata T."/>
            <person name="Mueller-Roeber B."/>
            <person name="Nelson D.R."/>
            <person name="Obara M."/>
            <person name="Oguri Y."/>
            <person name="Olmstead R.G."/>
            <person name="Onodera N."/>
            <person name="Petersen B.L."/>
            <person name="Pils B."/>
            <person name="Prigge M."/>
            <person name="Rensing S.A."/>
            <person name="Riano-Pachon D.M."/>
            <person name="Roberts A.W."/>
            <person name="Sato Y."/>
            <person name="Scheller H.V."/>
            <person name="Schulz B."/>
            <person name="Schulz C."/>
            <person name="Shakirov E.V."/>
            <person name="Shibagaki N."/>
            <person name="Shinohara N."/>
            <person name="Shippen D.E."/>
            <person name="Soerensen I."/>
            <person name="Sotooka R."/>
            <person name="Sugimoto N."/>
            <person name="Sugita M."/>
            <person name="Sumikawa N."/>
            <person name="Tanurdzic M."/>
            <person name="Theissen G."/>
            <person name="Ulvskov P."/>
            <person name="Wakazuki S."/>
            <person name="Weng J.K."/>
            <person name="Willats W.W."/>
            <person name="Wipf D."/>
            <person name="Wolf P.G."/>
            <person name="Yang L."/>
            <person name="Zimmer A.D."/>
            <person name="Zhu Q."/>
            <person name="Mitros T."/>
            <person name="Hellsten U."/>
            <person name="Loque D."/>
            <person name="Otillar R."/>
            <person name="Salamov A."/>
            <person name="Schmutz J."/>
            <person name="Shapiro H."/>
            <person name="Lindquist E."/>
            <person name="Lucas S."/>
            <person name="Rokhsar D."/>
            <person name="Grigoriev I.V."/>
        </authorList>
    </citation>
    <scope>NUCLEOTIDE SEQUENCE [LARGE SCALE GENOMIC DNA]</scope>
</reference>
<keyword evidence="4 6" id="KW-1133">Transmembrane helix</keyword>
<accession>D8RIM6</accession>
<evidence type="ECO:0000256" key="2">
    <source>
        <dbReference type="ARBA" id="ARBA00007590"/>
    </source>
</evidence>
<evidence type="ECO:0000256" key="4">
    <source>
        <dbReference type="ARBA" id="ARBA00022989"/>
    </source>
</evidence>
<proteinExistence type="inferred from homology"/>
<evidence type="ECO:0000256" key="3">
    <source>
        <dbReference type="ARBA" id="ARBA00022692"/>
    </source>
</evidence>
<name>D8RIM6_SELML</name>
<dbReference type="KEGG" id="smo:SELMODRAFT_69044"/>
<dbReference type="AlphaFoldDB" id="D8RIM6"/>
<keyword evidence="8" id="KW-1185">Reference proteome</keyword>
<dbReference type="InParanoid" id="D8RIM6"/>
<dbReference type="HOGENOM" id="CLU_117381_0_0_1"/>
<evidence type="ECO:0000313" key="7">
    <source>
        <dbReference type="EMBL" id="EFJ28115.1"/>
    </source>
</evidence>